<evidence type="ECO:0000313" key="1">
    <source>
        <dbReference type="EMBL" id="GAG97376.1"/>
    </source>
</evidence>
<feature type="non-terminal residue" evidence="1">
    <location>
        <position position="1"/>
    </location>
</feature>
<sequence length="187" mass="21460">KHSIAWFKLAECIAKGERERALGVYRLLSHSLNNTALAKQLEADLFLAFNDHQRALQLYKIAAQLYKQQQSLYEAAAVYEHMLTIQSDNEYIRTTVIELFDQLDITSKVAEHLKNAVRCALEQKKFDVAREYTKELERRKSLDACIDMGQQLVCALIADGSCSRDIICSDMRDVIDHLVAHDKDTRQ</sequence>
<dbReference type="EMBL" id="BART01022516">
    <property type="protein sequence ID" value="GAG97376.1"/>
    <property type="molecule type" value="Genomic_DNA"/>
</dbReference>
<reference evidence="1" key="1">
    <citation type="journal article" date="2014" name="Front. Microbiol.">
        <title>High frequency of phylogenetically diverse reductive dehalogenase-homologous genes in deep subseafloor sedimentary metagenomes.</title>
        <authorList>
            <person name="Kawai M."/>
            <person name="Futagami T."/>
            <person name="Toyoda A."/>
            <person name="Takaki Y."/>
            <person name="Nishi S."/>
            <person name="Hori S."/>
            <person name="Arai W."/>
            <person name="Tsubouchi T."/>
            <person name="Morono Y."/>
            <person name="Uchiyama I."/>
            <person name="Ito T."/>
            <person name="Fujiyama A."/>
            <person name="Inagaki F."/>
            <person name="Takami H."/>
        </authorList>
    </citation>
    <scope>NUCLEOTIDE SEQUENCE</scope>
    <source>
        <strain evidence="1">Expedition CK06-06</strain>
    </source>
</reference>
<gene>
    <name evidence="1" type="ORF">S01H4_41206</name>
</gene>
<dbReference type="Gene3D" id="1.25.40.10">
    <property type="entry name" value="Tetratricopeptide repeat domain"/>
    <property type="match status" value="1"/>
</dbReference>
<dbReference type="AlphaFoldDB" id="X1DLT4"/>
<comment type="caution">
    <text evidence="1">The sequence shown here is derived from an EMBL/GenBank/DDBJ whole genome shotgun (WGS) entry which is preliminary data.</text>
</comment>
<name>X1DLT4_9ZZZZ</name>
<organism evidence="1">
    <name type="scientific">marine sediment metagenome</name>
    <dbReference type="NCBI Taxonomy" id="412755"/>
    <lineage>
        <taxon>unclassified sequences</taxon>
        <taxon>metagenomes</taxon>
        <taxon>ecological metagenomes</taxon>
    </lineage>
</organism>
<accession>X1DLT4</accession>
<evidence type="ECO:0008006" key="2">
    <source>
        <dbReference type="Google" id="ProtNLM"/>
    </source>
</evidence>
<dbReference type="SUPFAM" id="SSF48452">
    <property type="entry name" value="TPR-like"/>
    <property type="match status" value="1"/>
</dbReference>
<dbReference type="InterPro" id="IPR011990">
    <property type="entry name" value="TPR-like_helical_dom_sf"/>
</dbReference>
<proteinExistence type="predicted"/>
<protein>
    <recommendedName>
        <fullName evidence="2">MalT-like TPR region domain-containing protein</fullName>
    </recommendedName>
</protein>